<protein>
    <recommendedName>
        <fullName evidence="5">Lipoprotein</fullName>
    </recommendedName>
</protein>
<evidence type="ECO:0000313" key="2">
    <source>
        <dbReference type="EMBL" id="SIS36786.1"/>
    </source>
</evidence>
<reference evidence="1 4" key="2">
    <citation type="submission" date="2018-11" db="EMBL/GenBank/DDBJ databases">
        <title>Proposal to divide the Flavobacteriaceae and reorganize its genera based on Amino Acid Identity values calculated from whole genome sequences.</title>
        <authorList>
            <person name="Nicholson A.C."/>
            <person name="Gulvik C.A."/>
            <person name="Whitney A.M."/>
            <person name="Humrighouse B.W."/>
            <person name="Bell M."/>
            <person name="Holmes B."/>
            <person name="Steigerwalt A.G."/>
            <person name="Villarma A."/>
            <person name="Sheth M."/>
            <person name="Batra D."/>
            <person name="Pryor J."/>
            <person name="Bernardet J.-F."/>
            <person name="Hugo C."/>
            <person name="Kampfer P."/>
            <person name="Newman J."/>
            <person name="McQuiston J.R."/>
        </authorList>
    </citation>
    <scope>NUCLEOTIDE SEQUENCE [LARGE SCALE GENOMIC DNA]</scope>
    <source>
        <strain evidence="1 4">DSM 16927</strain>
    </source>
</reference>
<dbReference type="EMBL" id="FTNZ01000005">
    <property type="protein sequence ID" value="SIS36786.1"/>
    <property type="molecule type" value="Genomic_DNA"/>
</dbReference>
<dbReference type="Proteomes" id="UP000186106">
    <property type="component" value="Unassembled WGS sequence"/>
</dbReference>
<keyword evidence="4" id="KW-1185">Reference proteome</keyword>
<sequence>MKTLFKIICCLVLFSCSGSDDDTSSDNKPTEPPIEGYFQAKIEGVDKKVENKGTTHYVEWRKSKDSHNRDYYGIFIYAYNQGFYLDSKIYTDNIEVGKEYVYVHTDVPTSMNMDINYSETCAAPNCSSYWGCTNSFYGKPTGKITITSFDGKKMSGKIETKVNHQYYGVTTNQTRTISGGVFVNAEKATGSL</sequence>
<organism evidence="2 3">
    <name type="scientific">Chryseobacterium joostei</name>
    <dbReference type="NCBI Taxonomy" id="112234"/>
    <lineage>
        <taxon>Bacteria</taxon>
        <taxon>Pseudomonadati</taxon>
        <taxon>Bacteroidota</taxon>
        <taxon>Flavobacteriia</taxon>
        <taxon>Flavobacteriales</taxon>
        <taxon>Weeksellaceae</taxon>
        <taxon>Chryseobacterium group</taxon>
        <taxon>Chryseobacterium</taxon>
    </lineage>
</organism>
<dbReference type="OrthoDB" id="1244881at2"/>
<reference evidence="2 3" key="1">
    <citation type="submission" date="2017-01" db="EMBL/GenBank/DDBJ databases">
        <authorList>
            <person name="Mah S.A."/>
            <person name="Swanson W.J."/>
            <person name="Moy G.W."/>
            <person name="Vacquier V.D."/>
        </authorList>
    </citation>
    <scope>NUCLEOTIDE SEQUENCE [LARGE SCALE GENOMIC DNA]</scope>
    <source>
        <strain evidence="2 3">DSM 16927</strain>
    </source>
</reference>
<evidence type="ECO:0000313" key="1">
    <source>
        <dbReference type="EMBL" id="AZB00422.1"/>
    </source>
</evidence>
<name>A0A1N7IIG1_9FLAO</name>
<evidence type="ECO:0000313" key="4">
    <source>
        <dbReference type="Proteomes" id="UP000279541"/>
    </source>
</evidence>
<evidence type="ECO:0000313" key="3">
    <source>
        <dbReference type="Proteomes" id="UP000186106"/>
    </source>
</evidence>
<dbReference type="STRING" id="112234.SAMN05421768_105463"/>
<dbReference type="Proteomes" id="UP000279541">
    <property type="component" value="Chromosome"/>
</dbReference>
<dbReference type="KEGG" id="cjt:EG359_12660"/>
<proteinExistence type="predicted"/>
<gene>
    <name evidence="1" type="ORF">EG359_12660</name>
    <name evidence="2" type="ORF">SAMN05421768_105463</name>
</gene>
<dbReference type="AlphaFoldDB" id="A0A1N7IIG1"/>
<dbReference type="RefSeq" id="WP_076355172.1">
    <property type="nucleotide sequence ID" value="NZ_CP033926.1"/>
</dbReference>
<evidence type="ECO:0008006" key="5">
    <source>
        <dbReference type="Google" id="ProtNLM"/>
    </source>
</evidence>
<dbReference type="EMBL" id="CP033926">
    <property type="protein sequence ID" value="AZB00422.1"/>
    <property type="molecule type" value="Genomic_DNA"/>
</dbReference>
<accession>A0A1N7IIG1</accession>